<proteinExistence type="inferred from homology"/>
<dbReference type="SUPFAM" id="SSF48452">
    <property type="entry name" value="TPR-like"/>
    <property type="match status" value="1"/>
</dbReference>
<dbReference type="EMBL" id="JACSCY010000004">
    <property type="protein sequence ID" value="MBC6610722.1"/>
    <property type="molecule type" value="Genomic_DNA"/>
</dbReference>
<feature type="domain" description="SusD-like N-terminal" evidence="7">
    <location>
        <begin position="64"/>
        <end position="208"/>
    </location>
</feature>
<evidence type="ECO:0000256" key="3">
    <source>
        <dbReference type="ARBA" id="ARBA00022729"/>
    </source>
</evidence>
<reference evidence="8 9" key="1">
    <citation type="submission" date="2020-08" db="EMBL/GenBank/DDBJ databases">
        <title>Hymenobacter sp.</title>
        <authorList>
            <person name="Kim M.K."/>
        </authorList>
    </citation>
    <scope>NUCLEOTIDE SEQUENCE [LARGE SCALE GENOMIC DNA]</scope>
    <source>
        <strain evidence="8 9">BT507</strain>
    </source>
</reference>
<dbReference type="Pfam" id="PF07980">
    <property type="entry name" value="SusD_RagB"/>
    <property type="match status" value="1"/>
</dbReference>
<evidence type="ECO:0000256" key="5">
    <source>
        <dbReference type="ARBA" id="ARBA00023237"/>
    </source>
</evidence>
<comment type="caution">
    <text evidence="8">The sequence shown here is derived from an EMBL/GenBank/DDBJ whole genome shotgun (WGS) entry which is preliminary data.</text>
</comment>
<comment type="subcellular location">
    <subcellularLocation>
        <location evidence="1">Cell outer membrane</location>
    </subcellularLocation>
</comment>
<gene>
    <name evidence="8" type="ORF">H8B15_07295</name>
</gene>
<evidence type="ECO:0000256" key="4">
    <source>
        <dbReference type="ARBA" id="ARBA00023136"/>
    </source>
</evidence>
<dbReference type="InterPro" id="IPR033985">
    <property type="entry name" value="SusD-like_N"/>
</dbReference>
<evidence type="ECO:0000256" key="2">
    <source>
        <dbReference type="ARBA" id="ARBA00006275"/>
    </source>
</evidence>
<dbReference type="Pfam" id="PF14322">
    <property type="entry name" value="SusD-like_3"/>
    <property type="match status" value="1"/>
</dbReference>
<dbReference type="Gene3D" id="1.25.40.390">
    <property type="match status" value="1"/>
</dbReference>
<evidence type="ECO:0000256" key="1">
    <source>
        <dbReference type="ARBA" id="ARBA00004442"/>
    </source>
</evidence>
<dbReference type="Proteomes" id="UP000622017">
    <property type="component" value="Unassembled WGS sequence"/>
</dbReference>
<dbReference type="InterPro" id="IPR011990">
    <property type="entry name" value="TPR-like_helical_dom_sf"/>
</dbReference>
<feature type="domain" description="RagB/SusD" evidence="6">
    <location>
        <begin position="313"/>
        <end position="443"/>
    </location>
</feature>
<evidence type="ECO:0000259" key="7">
    <source>
        <dbReference type="Pfam" id="PF14322"/>
    </source>
</evidence>
<keyword evidence="4" id="KW-0472">Membrane</keyword>
<evidence type="ECO:0000313" key="9">
    <source>
        <dbReference type="Proteomes" id="UP000622017"/>
    </source>
</evidence>
<evidence type="ECO:0000259" key="6">
    <source>
        <dbReference type="Pfam" id="PF07980"/>
    </source>
</evidence>
<evidence type="ECO:0000313" key="8">
    <source>
        <dbReference type="EMBL" id="MBC6610722.1"/>
    </source>
</evidence>
<comment type="similarity">
    <text evidence="2">Belongs to the SusD family.</text>
</comment>
<dbReference type="RefSeq" id="WP_187319013.1">
    <property type="nucleotide sequence ID" value="NZ_JACSCY010000004.1"/>
</dbReference>
<dbReference type="CDD" id="cd08977">
    <property type="entry name" value="SusD"/>
    <property type="match status" value="1"/>
</dbReference>
<protein>
    <submittedName>
        <fullName evidence="8">RagB/SusD family nutrient uptake outer membrane protein</fullName>
    </submittedName>
</protein>
<accession>A0ABR7MJE4</accession>
<organism evidence="8 9">
    <name type="scientific">Hymenobacter citatus</name>
    <dbReference type="NCBI Taxonomy" id="2763506"/>
    <lineage>
        <taxon>Bacteria</taxon>
        <taxon>Pseudomonadati</taxon>
        <taxon>Bacteroidota</taxon>
        <taxon>Cytophagia</taxon>
        <taxon>Cytophagales</taxon>
        <taxon>Hymenobacteraceae</taxon>
        <taxon>Hymenobacter</taxon>
    </lineage>
</organism>
<keyword evidence="5" id="KW-0998">Cell outer membrane</keyword>
<name>A0ABR7MJE4_9BACT</name>
<sequence>MNFTIDDTFADATRIQSSLYGVYDGLQNAEFLGGRALIYSDIRGGDTDVPTQYFGNVPLFQMLSTDAYASGAWTGGYQTVFAANSFIQNLAANASKVTPAQAAQYTAEARAVRALTYFHLVNLFAQPYSFTANGSHLGVPLQLTAATGATEAFESLPARATVNEVYDQIIKDLTESIPALPTTNSDDFARVARMTRGAAQALLARVYLFKGDYEKAGTAAQAVISSGLYSLDADPQTPFDTYTTKESIFSVAMNIQDNPNTNNAIGQHYGRDRRADIPISAYLALPTSIFPAGDKRRTMVELTDSNIPFTSKFTTVDTWVPMIRYPEVLLTHAEALTLQNNSVTPAAVADLNLVRDRSKAAGTASYTVGSFATAADLLTAIRNERRVELAFEGFRLYDLLRYKQGVPAHGIVPAIPYGDNRLIFPIPNADVLRNPNLVQNPGY</sequence>
<dbReference type="InterPro" id="IPR012944">
    <property type="entry name" value="SusD_RagB_dom"/>
</dbReference>
<keyword evidence="9" id="KW-1185">Reference proteome</keyword>
<keyword evidence="3" id="KW-0732">Signal</keyword>